<dbReference type="KEGG" id="mng:MNEG_5432"/>
<dbReference type="Proteomes" id="UP000054498">
    <property type="component" value="Unassembled WGS sequence"/>
</dbReference>
<dbReference type="GO" id="GO:0005783">
    <property type="term" value="C:endoplasmic reticulum"/>
    <property type="evidence" value="ECO:0007669"/>
    <property type="project" value="TreeGrafter"/>
</dbReference>
<dbReference type="EMBL" id="KK101027">
    <property type="protein sequence ID" value="KIZ02531.1"/>
    <property type="molecule type" value="Genomic_DNA"/>
</dbReference>
<name>A0A0D2NAD4_9CHLO</name>
<evidence type="ECO:0000313" key="14">
    <source>
        <dbReference type="Proteomes" id="UP000054498"/>
    </source>
</evidence>
<evidence type="ECO:0000256" key="1">
    <source>
        <dbReference type="ARBA" id="ARBA00004127"/>
    </source>
</evidence>
<evidence type="ECO:0000259" key="12">
    <source>
        <dbReference type="Pfam" id="PF01529"/>
    </source>
</evidence>
<dbReference type="GO" id="GO:0006612">
    <property type="term" value="P:protein targeting to membrane"/>
    <property type="evidence" value="ECO:0007669"/>
    <property type="project" value="TreeGrafter"/>
</dbReference>
<evidence type="ECO:0000256" key="8">
    <source>
        <dbReference type="ARBA" id="ARBA00023288"/>
    </source>
</evidence>
<reference evidence="13 14" key="1">
    <citation type="journal article" date="2013" name="BMC Genomics">
        <title>Reconstruction of the lipid metabolism for the microalga Monoraphidium neglectum from its genome sequence reveals characteristics suitable for biofuel production.</title>
        <authorList>
            <person name="Bogen C."/>
            <person name="Al-Dilaimi A."/>
            <person name="Albersmeier A."/>
            <person name="Wichmann J."/>
            <person name="Grundmann M."/>
            <person name="Rupp O."/>
            <person name="Lauersen K.J."/>
            <person name="Blifernez-Klassen O."/>
            <person name="Kalinowski J."/>
            <person name="Goesmann A."/>
            <person name="Mussgnug J.H."/>
            <person name="Kruse O."/>
        </authorList>
    </citation>
    <scope>NUCLEOTIDE SEQUENCE [LARGE SCALE GENOMIC DNA]</scope>
    <source>
        <strain evidence="13 14">SAG 48.87</strain>
    </source>
</reference>
<evidence type="ECO:0000256" key="4">
    <source>
        <dbReference type="ARBA" id="ARBA00022692"/>
    </source>
</evidence>
<comment type="catalytic activity">
    <reaction evidence="10 11">
        <text>L-cysteinyl-[protein] + hexadecanoyl-CoA = S-hexadecanoyl-L-cysteinyl-[protein] + CoA</text>
        <dbReference type="Rhea" id="RHEA:36683"/>
        <dbReference type="Rhea" id="RHEA-COMP:10131"/>
        <dbReference type="Rhea" id="RHEA-COMP:11032"/>
        <dbReference type="ChEBI" id="CHEBI:29950"/>
        <dbReference type="ChEBI" id="CHEBI:57287"/>
        <dbReference type="ChEBI" id="CHEBI:57379"/>
        <dbReference type="ChEBI" id="CHEBI:74151"/>
        <dbReference type="EC" id="2.3.1.225"/>
    </reaction>
</comment>
<gene>
    <name evidence="13" type="ORF">MNEG_5432</name>
</gene>
<evidence type="ECO:0000256" key="11">
    <source>
        <dbReference type="RuleBase" id="RU079119"/>
    </source>
</evidence>
<comment type="similarity">
    <text evidence="2 11">Belongs to the DHHC palmitoyltransferase family.</text>
</comment>
<evidence type="ECO:0000313" key="13">
    <source>
        <dbReference type="EMBL" id="KIZ02531.1"/>
    </source>
</evidence>
<dbReference type="PANTHER" id="PTHR22883:SF43">
    <property type="entry name" value="PALMITOYLTRANSFERASE APP"/>
    <property type="match status" value="1"/>
</dbReference>
<evidence type="ECO:0000256" key="2">
    <source>
        <dbReference type="ARBA" id="ARBA00008574"/>
    </source>
</evidence>
<keyword evidence="5 11" id="KW-1133">Transmembrane helix</keyword>
<evidence type="ECO:0000256" key="6">
    <source>
        <dbReference type="ARBA" id="ARBA00023136"/>
    </source>
</evidence>
<feature type="transmembrane region" description="Helical" evidence="11">
    <location>
        <begin position="40"/>
        <end position="59"/>
    </location>
</feature>
<sequence length="195" mass="21166">MWQPLRQWQSSTRAGPDVLTVYIALNSLLAIAIGLRGLPWYLSVLMALCGAGSILLLWLTHLSDPGALQPRAEKDPTVARLEAGLPVPDGGGASNYRRDARGVWLRSEELEGWNGPLVSKYCDTCHIWRPPRAHHCDDCGACIQRFDHHCGVVGNCIGGGNHRFFAGFLVAAQAGVAISAGGCVWRLRLRGFPAE</sequence>
<feature type="transmembrane region" description="Helical" evidence="11">
    <location>
        <begin position="14"/>
        <end position="34"/>
    </location>
</feature>
<dbReference type="OrthoDB" id="4096362at2759"/>
<dbReference type="EC" id="2.3.1.225" evidence="11"/>
<proteinExistence type="inferred from homology"/>
<organism evidence="13 14">
    <name type="scientific">Monoraphidium neglectum</name>
    <dbReference type="NCBI Taxonomy" id="145388"/>
    <lineage>
        <taxon>Eukaryota</taxon>
        <taxon>Viridiplantae</taxon>
        <taxon>Chlorophyta</taxon>
        <taxon>core chlorophytes</taxon>
        <taxon>Chlorophyceae</taxon>
        <taxon>CS clade</taxon>
        <taxon>Sphaeropleales</taxon>
        <taxon>Selenastraceae</taxon>
        <taxon>Monoraphidium</taxon>
    </lineage>
</organism>
<keyword evidence="9 11" id="KW-0012">Acyltransferase</keyword>
<evidence type="ECO:0000256" key="7">
    <source>
        <dbReference type="ARBA" id="ARBA00023139"/>
    </source>
</evidence>
<feature type="domain" description="Palmitoyltransferase DHHC" evidence="12">
    <location>
        <begin position="120"/>
        <end position="177"/>
    </location>
</feature>
<keyword evidence="6 11" id="KW-0472">Membrane</keyword>
<dbReference type="GO" id="GO:0005794">
    <property type="term" value="C:Golgi apparatus"/>
    <property type="evidence" value="ECO:0007669"/>
    <property type="project" value="TreeGrafter"/>
</dbReference>
<dbReference type="PROSITE" id="PS50216">
    <property type="entry name" value="DHHC"/>
    <property type="match status" value="1"/>
</dbReference>
<dbReference type="RefSeq" id="XP_013901550.1">
    <property type="nucleotide sequence ID" value="XM_014046096.1"/>
</dbReference>
<dbReference type="InterPro" id="IPR039859">
    <property type="entry name" value="PFA4/ZDH16/20/ERF2-like"/>
</dbReference>
<keyword evidence="8" id="KW-0449">Lipoprotein</keyword>
<evidence type="ECO:0000256" key="10">
    <source>
        <dbReference type="ARBA" id="ARBA00048048"/>
    </source>
</evidence>
<evidence type="ECO:0000256" key="3">
    <source>
        <dbReference type="ARBA" id="ARBA00022679"/>
    </source>
</evidence>
<keyword evidence="3 11" id="KW-0808">Transferase</keyword>
<protein>
    <recommendedName>
        <fullName evidence="11">S-acyltransferase</fullName>
        <ecNumber evidence="11">2.3.1.225</ecNumber>
    </recommendedName>
    <alternativeName>
        <fullName evidence="11">Palmitoyltransferase</fullName>
    </alternativeName>
</protein>
<dbReference type="AlphaFoldDB" id="A0A0D2NAD4"/>
<dbReference type="GO" id="GO:0019706">
    <property type="term" value="F:protein-cysteine S-palmitoyltransferase activity"/>
    <property type="evidence" value="ECO:0007669"/>
    <property type="project" value="UniProtKB-EC"/>
</dbReference>
<evidence type="ECO:0000256" key="9">
    <source>
        <dbReference type="ARBA" id="ARBA00023315"/>
    </source>
</evidence>
<dbReference type="InterPro" id="IPR001594">
    <property type="entry name" value="Palmitoyltrfase_DHHC"/>
</dbReference>
<comment type="subcellular location">
    <subcellularLocation>
        <location evidence="1">Endomembrane system</location>
        <topology evidence="1">Multi-pass membrane protein</topology>
    </subcellularLocation>
</comment>
<dbReference type="Pfam" id="PF01529">
    <property type="entry name" value="DHHC"/>
    <property type="match status" value="1"/>
</dbReference>
<dbReference type="PANTHER" id="PTHR22883">
    <property type="entry name" value="ZINC FINGER DHHC DOMAIN CONTAINING PROTEIN"/>
    <property type="match status" value="1"/>
</dbReference>
<comment type="domain">
    <text evidence="11">The DHHC domain is required for palmitoyltransferase activity.</text>
</comment>
<dbReference type="GeneID" id="25738309"/>
<keyword evidence="14" id="KW-1185">Reference proteome</keyword>
<evidence type="ECO:0000256" key="5">
    <source>
        <dbReference type="ARBA" id="ARBA00022989"/>
    </source>
</evidence>
<accession>A0A0D2NAD4</accession>
<keyword evidence="7" id="KW-0564">Palmitate</keyword>
<keyword evidence="4 11" id="KW-0812">Transmembrane</keyword>